<gene>
    <name evidence="11" type="primary">dltB</name>
    <name evidence="11" type="ORF">IAD17_07590</name>
</gene>
<evidence type="ECO:0000313" key="12">
    <source>
        <dbReference type="Proteomes" id="UP000824078"/>
    </source>
</evidence>
<keyword evidence="3 9" id="KW-1003">Cell membrane</keyword>
<feature type="transmembrane region" description="Helical" evidence="10">
    <location>
        <begin position="32"/>
        <end position="60"/>
    </location>
</feature>
<dbReference type="Pfam" id="PF03062">
    <property type="entry name" value="MBOAT"/>
    <property type="match status" value="1"/>
</dbReference>
<dbReference type="Proteomes" id="UP000824078">
    <property type="component" value="Unassembled WGS sequence"/>
</dbReference>
<comment type="subcellular location">
    <subcellularLocation>
        <location evidence="1">Cell membrane</location>
        <topology evidence="1">Multi-pass membrane protein</topology>
    </subcellularLocation>
</comment>
<evidence type="ECO:0000256" key="9">
    <source>
        <dbReference type="PIRNR" id="PIRNR016636"/>
    </source>
</evidence>
<organism evidence="11 12">
    <name type="scientific">Candidatus Coprovicinus avistercoris</name>
    <dbReference type="NCBI Taxonomy" id="2840754"/>
    <lineage>
        <taxon>Bacteria</taxon>
        <taxon>Bacillati</taxon>
        <taxon>Actinomycetota</taxon>
        <taxon>Coriobacteriia</taxon>
        <taxon>Coriobacteriales</taxon>
        <taxon>Coriobacteriaceae</taxon>
        <taxon>Coriobacteriaceae incertae sedis</taxon>
        <taxon>Candidatus Coprovicinus</taxon>
    </lineage>
</organism>
<feature type="transmembrane region" description="Helical" evidence="10">
    <location>
        <begin position="80"/>
        <end position="96"/>
    </location>
</feature>
<dbReference type="NCBIfam" id="TIGR04091">
    <property type="entry name" value="LTA_dltB"/>
    <property type="match status" value="1"/>
</dbReference>
<reference evidence="11" key="1">
    <citation type="submission" date="2020-10" db="EMBL/GenBank/DDBJ databases">
        <authorList>
            <person name="Gilroy R."/>
        </authorList>
    </citation>
    <scope>NUCLEOTIDE SEQUENCE</scope>
    <source>
        <strain evidence="11">ChiHjej12B11-29160</strain>
    </source>
</reference>
<dbReference type="InterPro" id="IPR024194">
    <property type="entry name" value="Ac/AlaTfrase_AlgI/DltB"/>
</dbReference>
<evidence type="ECO:0000256" key="2">
    <source>
        <dbReference type="ARBA" id="ARBA00010323"/>
    </source>
</evidence>
<accession>A0A9D1L5D2</accession>
<comment type="similarity">
    <text evidence="2 9">Belongs to the membrane-bound acyltransferase family.</text>
</comment>
<dbReference type="PIRSF" id="PIRSF016636">
    <property type="entry name" value="AlgI_DltB"/>
    <property type="match status" value="1"/>
</dbReference>
<dbReference type="GO" id="GO:0016746">
    <property type="term" value="F:acyltransferase activity"/>
    <property type="evidence" value="ECO:0007669"/>
    <property type="project" value="UniProtKB-KW"/>
</dbReference>
<keyword evidence="6 10" id="KW-1133">Transmembrane helix</keyword>
<keyword evidence="7 9" id="KW-0472">Membrane</keyword>
<keyword evidence="5 10" id="KW-0812">Transmembrane</keyword>
<evidence type="ECO:0000256" key="7">
    <source>
        <dbReference type="ARBA" id="ARBA00023136"/>
    </source>
</evidence>
<evidence type="ECO:0000256" key="5">
    <source>
        <dbReference type="ARBA" id="ARBA00022692"/>
    </source>
</evidence>
<feature type="transmembrane region" description="Helical" evidence="10">
    <location>
        <begin position="364"/>
        <end position="390"/>
    </location>
</feature>
<evidence type="ECO:0000256" key="1">
    <source>
        <dbReference type="ARBA" id="ARBA00004651"/>
    </source>
</evidence>
<comment type="caution">
    <text evidence="11">The sequence shown here is derived from an EMBL/GenBank/DDBJ whole genome shotgun (WGS) entry which is preliminary data.</text>
</comment>
<reference evidence="11" key="2">
    <citation type="journal article" date="2021" name="PeerJ">
        <title>Extensive microbial diversity within the chicken gut microbiome revealed by metagenomics and culture.</title>
        <authorList>
            <person name="Gilroy R."/>
            <person name="Ravi A."/>
            <person name="Getino M."/>
            <person name="Pursley I."/>
            <person name="Horton D.L."/>
            <person name="Alikhan N.F."/>
            <person name="Baker D."/>
            <person name="Gharbi K."/>
            <person name="Hall N."/>
            <person name="Watson M."/>
            <person name="Adriaenssens E.M."/>
            <person name="Foster-Nyarko E."/>
            <person name="Jarju S."/>
            <person name="Secka A."/>
            <person name="Antonio M."/>
            <person name="Oren A."/>
            <person name="Chaudhuri R.R."/>
            <person name="La Ragione R."/>
            <person name="Hildebrand F."/>
            <person name="Pallen M.J."/>
        </authorList>
    </citation>
    <scope>NUCLEOTIDE SEQUENCE</scope>
    <source>
        <strain evidence="11">ChiHjej12B11-29160</strain>
    </source>
</reference>
<proteinExistence type="inferred from homology"/>
<dbReference type="PANTHER" id="PTHR13285">
    <property type="entry name" value="ACYLTRANSFERASE"/>
    <property type="match status" value="1"/>
</dbReference>
<evidence type="ECO:0000256" key="8">
    <source>
        <dbReference type="ARBA" id="ARBA00023315"/>
    </source>
</evidence>
<evidence type="ECO:0000256" key="4">
    <source>
        <dbReference type="ARBA" id="ARBA00022679"/>
    </source>
</evidence>
<dbReference type="GO" id="GO:0070395">
    <property type="term" value="P:lipoteichoic acid biosynthetic process"/>
    <property type="evidence" value="ECO:0007669"/>
    <property type="project" value="InterPro"/>
</dbReference>
<dbReference type="PANTHER" id="PTHR13285:SF23">
    <property type="entry name" value="TEICHOIC ACID D-ALANYLTRANSFERASE"/>
    <property type="match status" value="1"/>
</dbReference>
<keyword evidence="8 9" id="KW-0012">Acyltransferase</keyword>
<name>A0A9D1L5D2_9ACTN</name>
<dbReference type="AlphaFoldDB" id="A0A9D1L5D2"/>
<dbReference type="InterPro" id="IPR024024">
    <property type="entry name" value="DltB"/>
</dbReference>
<feature type="transmembrane region" description="Helical" evidence="10">
    <location>
        <begin position="326"/>
        <end position="343"/>
    </location>
</feature>
<evidence type="ECO:0000256" key="3">
    <source>
        <dbReference type="ARBA" id="ARBA00022475"/>
    </source>
</evidence>
<dbReference type="GO" id="GO:0005886">
    <property type="term" value="C:plasma membrane"/>
    <property type="evidence" value="ECO:0007669"/>
    <property type="project" value="UniProtKB-SubCell"/>
</dbReference>
<dbReference type="InterPro" id="IPR051085">
    <property type="entry name" value="MB_O-acyltransferase"/>
</dbReference>
<dbReference type="InterPro" id="IPR004299">
    <property type="entry name" value="MBOAT_fam"/>
</dbReference>
<evidence type="ECO:0000313" key="11">
    <source>
        <dbReference type="EMBL" id="HIU24770.1"/>
    </source>
</evidence>
<keyword evidence="4 9" id="KW-0808">Transferase</keyword>
<feature type="transmembrane region" description="Helical" evidence="10">
    <location>
        <begin position="174"/>
        <end position="198"/>
    </location>
</feature>
<sequence>MTLFADPSFFILLAFAIVPAACLGLTQHNLRLYGLILSVVFLCCVLAGNPLEAIALLLFLVVERLAVCWLARAPKDNKRFGFSCVFSLAPLVIYKISSVGPVPLWGFVGISYLTFKAVQIVIEVRDGLISEQDLSFVDWLYFLLFFPQLSSGPIDRSRRFLADAHKTPDRDEYAGLFARGILLLLAGAVYYFVVATFIHRFMEQIPWNGSDPLGSALAQIKQAYLYGFYLFFDFQGYCLMAMGASYCLGIRCPRNFKAPFIAIDMFDFWNRWNITLSTWLRDFVFMRLTRFIMRHHLLHNRIHTAQVSLVIDMLVMGFWHGLSVDYLTYGLYHGVLLAATQGFQKRSAFYKQYKNSAWFKALSWFITLQLVIFGFAIFSGQLSTLIGGVFNG</sequence>
<evidence type="ECO:0000256" key="6">
    <source>
        <dbReference type="ARBA" id="ARBA00022989"/>
    </source>
</evidence>
<dbReference type="EMBL" id="DVMQ01000018">
    <property type="protein sequence ID" value="HIU24770.1"/>
    <property type="molecule type" value="Genomic_DNA"/>
</dbReference>
<evidence type="ECO:0000256" key="10">
    <source>
        <dbReference type="SAM" id="Phobius"/>
    </source>
</evidence>
<protein>
    <submittedName>
        <fullName evidence="11">D-alanyl-lipoteichoic acid biosynthesis protein DltB</fullName>
    </submittedName>
</protein>